<dbReference type="PANTHER" id="PTHR31671:SF3">
    <property type="entry name" value="DIABETES AND OBESITY REGULATED, ISOFORM G"/>
    <property type="match status" value="1"/>
</dbReference>
<dbReference type="GO" id="GO:0005829">
    <property type="term" value="C:cytosol"/>
    <property type="evidence" value="ECO:0007669"/>
    <property type="project" value="UniProtKB-SubCell"/>
</dbReference>
<keyword evidence="5" id="KW-0805">Transcription regulation</keyword>
<feature type="region of interest" description="Disordered" evidence="11">
    <location>
        <begin position="131"/>
        <end position="216"/>
    </location>
</feature>
<evidence type="ECO:0000256" key="7">
    <source>
        <dbReference type="ARBA" id="ARBA00023163"/>
    </source>
</evidence>
<evidence type="ECO:0000256" key="8">
    <source>
        <dbReference type="ARBA" id="ARBA00023242"/>
    </source>
</evidence>
<dbReference type="GO" id="GO:0016604">
    <property type="term" value="C:nuclear body"/>
    <property type="evidence" value="ECO:0007669"/>
    <property type="project" value="UniProtKB-SubCell"/>
</dbReference>
<feature type="region of interest" description="Disordered" evidence="11">
    <location>
        <begin position="13"/>
        <end position="100"/>
    </location>
</feature>
<name>A0A0Q9WGG6_DROVI</name>
<dbReference type="OrthoDB" id="10041339at2759"/>
<dbReference type="GO" id="GO:0031410">
    <property type="term" value="C:cytoplasmic vesicle"/>
    <property type="evidence" value="ECO:0007669"/>
    <property type="project" value="UniProtKB-KW"/>
</dbReference>
<evidence type="ECO:0000256" key="10">
    <source>
        <dbReference type="ARBA" id="ARBA00034306"/>
    </source>
</evidence>
<evidence type="ECO:0000256" key="2">
    <source>
        <dbReference type="ARBA" id="ARBA00004514"/>
    </source>
</evidence>
<feature type="compositionally biased region" description="Low complexity" evidence="11">
    <location>
        <begin position="20"/>
        <end position="33"/>
    </location>
</feature>
<keyword evidence="6" id="KW-0010">Activator</keyword>
<evidence type="ECO:0000256" key="11">
    <source>
        <dbReference type="SAM" id="MobiDB-lite"/>
    </source>
</evidence>
<evidence type="ECO:0000256" key="1">
    <source>
        <dbReference type="ARBA" id="ARBA00004419"/>
    </source>
</evidence>
<dbReference type="InterPro" id="IPR029431">
    <property type="entry name" value="TP53INP"/>
</dbReference>
<dbReference type="GO" id="GO:0000045">
    <property type="term" value="P:autophagosome assembly"/>
    <property type="evidence" value="ECO:0007669"/>
    <property type="project" value="TreeGrafter"/>
</dbReference>
<dbReference type="AlphaFoldDB" id="A0A0Q9WGG6"/>
<keyword evidence="4" id="KW-0072">Autophagy</keyword>
<keyword evidence="3" id="KW-0963">Cytoplasm</keyword>
<evidence type="ECO:0000313" key="12">
    <source>
        <dbReference type="EMBL" id="KRF83836.1"/>
    </source>
</evidence>
<dbReference type="GO" id="GO:0045893">
    <property type="term" value="P:positive regulation of DNA-templated transcription"/>
    <property type="evidence" value="ECO:0007669"/>
    <property type="project" value="TreeGrafter"/>
</dbReference>
<feature type="compositionally biased region" description="Polar residues" evidence="11">
    <location>
        <begin position="47"/>
        <end position="64"/>
    </location>
</feature>
<evidence type="ECO:0000313" key="13">
    <source>
        <dbReference type="Proteomes" id="UP000008792"/>
    </source>
</evidence>
<dbReference type="PANTHER" id="PTHR31671">
    <property type="entry name" value="DIABETES AND OBESITY REGULATED, ISOFORM G"/>
    <property type="match status" value="1"/>
</dbReference>
<evidence type="ECO:0000256" key="9">
    <source>
        <dbReference type="ARBA" id="ARBA00023329"/>
    </source>
</evidence>
<dbReference type="Pfam" id="PF14839">
    <property type="entry name" value="DOR"/>
    <property type="match status" value="1"/>
</dbReference>
<keyword evidence="9" id="KW-0968">Cytoplasmic vesicle</keyword>
<evidence type="ECO:0000256" key="5">
    <source>
        <dbReference type="ARBA" id="ARBA00023015"/>
    </source>
</evidence>
<feature type="compositionally biased region" description="Low complexity" evidence="11">
    <location>
        <begin position="149"/>
        <end position="165"/>
    </location>
</feature>
<sequence length="392" mass="42453">MFSSLATFLFGAQPTSESTNSQANPVQNNANPNDTANDQPVGDVIEVTSTTPSVAGNNRGTVRLSNGKRGGAKNRRGRQRHQQNQQQQQQQQQQGGQRKQPATLTKLLTPNGECVIEDDFNEDEWYIVEKEDEEDDSLPRSDSEEELSVSKAAPSGSAAAANAAATTRRRQHINSHSLYSGPRPQQQRNHLQRTRAARTLSISTLSPPRSVPDSDNAVSQSLYAPVVVASAAISPSGSESSGGSGGSGKGLGSGVLMEESCMSVYHSIRSSLAGTESFVNLDLGSAELPQPEPEPEPAPAPVAAVVQQQQQQAPRNHNAYFDRHAAEKLKQQTLARQSQKSLGKQQHQQLCRSAMKRANKVRDFQAKGQRPRRSDMQHCKLLSGANNNRKCC</sequence>
<accession>A0A0Q9WGG6</accession>
<feature type="compositionally biased region" description="Low complexity" evidence="11">
    <location>
        <begin position="82"/>
        <end position="100"/>
    </location>
</feature>
<evidence type="ECO:0000256" key="6">
    <source>
        <dbReference type="ARBA" id="ARBA00023159"/>
    </source>
</evidence>
<proteinExistence type="predicted"/>
<dbReference type="GO" id="GO:0005776">
    <property type="term" value="C:autophagosome"/>
    <property type="evidence" value="ECO:0007669"/>
    <property type="project" value="UniProtKB-SubCell"/>
</dbReference>
<protein>
    <submittedName>
        <fullName evidence="12">Uncharacterized protein, isoform B</fullName>
    </submittedName>
</protein>
<organism evidence="12 13">
    <name type="scientific">Drosophila virilis</name>
    <name type="common">Fruit fly</name>
    <dbReference type="NCBI Taxonomy" id="7244"/>
    <lineage>
        <taxon>Eukaryota</taxon>
        <taxon>Metazoa</taxon>
        <taxon>Ecdysozoa</taxon>
        <taxon>Arthropoda</taxon>
        <taxon>Hexapoda</taxon>
        <taxon>Insecta</taxon>
        <taxon>Pterygota</taxon>
        <taxon>Neoptera</taxon>
        <taxon>Endopterygota</taxon>
        <taxon>Diptera</taxon>
        <taxon>Brachycera</taxon>
        <taxon>Muscomorpha</taxon>
        <taxon>Ephydroidea</taxon>
        <taxon>Drosophilidae</taxon>
        <taxon>Drosophila</taxon>
    </lineage>
</organism>
<feature type="compositionally biased region" description="Polar residues" evidence="11">
    <location>
        <begin position="174"/>
        <end position="189"/>
    </location>
</feature>
<keyword evidence="8" id="KW-0539">Nucleus</keyword>
<keyword evidence="7" id="KW-0804">Transcription</keyword>
<evidence type="ECO:0000256" key="4">
    <source>
        <dbReference type="ARBA" id="ARBA00023006"/>
    </source>
</evidence>
<gene>
    <name evidence="12" type="primary">Dvir\GJ12713</name>
    <name evidence="12" type="ORF">Dvir_GJ12713</name>
</gene>
<feature type="compositionally biased region" description="Basic residues" evidence="11">
    <location>
        <begin position="70"/>
        <end position="81"/>
    </location>
</feature>
<dbReference type="Proteomes" id="UP000008792">
    <property type="component" value="Unassembled WGS sequence"/>
</dbReference>
<keyword evidence="13" id="KW-1185">Reference proteome</keyword>
<comment type="subcellular location">
    <subcellularLocation>
        <location evidence="2">Cytoplasm</location>
        <location evidence="2">Cytosol</location>
    </subcellularLocation>
    <subcellularLocation>
        <location evidence="1">Cytoplasmic vesicle</location>
        <location evidence="1">Autophagosome</location>
    </subcellularLocation>
    <subcellularLocation>
        <location evidence="10">Nucleus</location>
        <location evidence="10">Nuclear body</location>
    </subcellularLocation>
</comment>
<evidence type="ECO:0000256" key="3">
    <source>
        <dbReference type="ARBA" id="ARBA00022490"/>
    </source>
</evidence>
<dbReference type="EMBL" id="CH940647">
    <property type="protein sequence ID" value="KRF83836.1"/>
    <property type="molecule type" value="Genomic_DNA"/>
</dbReference>
<reference evidence="12 13" key="1">
    <citation type="journal article" date="2007" name="Nature">
        <title>Evolution of genes and genomes on the Drosophila phylogeny.</title>
        <authorList>
            <consortium name="Drosophila 12 Genomes Consortium"/>
            <person name="Clark A.G."/>
            <person name="Eisen M.B."/>
            <person name="Smith D.R."/>
            <person name="Bergman C.M."/>
            <person name="Oliver B."/>
            <person name="Markow T.A."/>
            <person name="Kaufman T.C."/>
            <person name="Kellis M."/>
            <person name="Gelbart W."/>
            <person name="Iyer V.N."/>
            <person name="Pollard D.A."/>
            <person name="Sackton T.B."/>
            <person name="Larracuente A.M."/>
            <person name="Singh N.D."/>
            <person name="Abad J.P."/>
            <person name="Abt D.N."/>
            <person name="Adryan B."/>
            <person name="Aguade M."/>
            <person name="Akashi H."/>
            <person name="Anderson W.W."/>
            <person name="Aquadro C.F."/>
            <person name="Ardell D.H."/>
            <person name="Arguello R."/>
            <person name="Artieri C.G."/>
            <person name="Barbash D.A."/>
            <person name="Barker D."/>
            <person name="Barsanti P."/>
            <person name="Batterham P."/>
            <person name="Batzoglou S."/>
            <person name="Begun D."/>
            <person name="Bhutkar A."/>
            <person name="Blanco E."/>
            <person name="Bosak S.A."/>
            <person name="Bradley R.K."/>
            <person name="Brand A.D."/>
            <person name="Brent M.R."/>
            <person name="Brooks A.N."/>
            <person name="Brown R.H."/>
            <person name="Butlin R.K."/>
            <person name="Caggese C."/>
            <person name="Calvi B.R."/>
            <person name="Bernardo de Carvalho A."/>
            <person name="Caspi A."/>
            <person name="Castrezana S."/>
            <person name="Celniker S.E."/>
            <person name="Chang J.L."/>
            <person name="Chapple C."/>
            <person name="Chatterji S."/>
            <person name="Chinwalla A."/>
            <person name="Civetta A."/>
            <person name="Clifton S.W."/>
            <person name="Comeron J.M."/>
            <person name="Costello J.C."/>
            <person name="Coyne J.A."/>
            <person name="Daub J."/>
            <person name="David R.G."/>
            <person name="Delcher A.L."/>
            <person name="Delehaunty K."/>
            <person name="Do C.B."/>
            <person name="Ebling H."/>
            <person name="Edwards K."/>
            <person name="Eickbush T."/>
            <person name="Evans J.D."/>
            <person name="Filipski A."/>
            <person name="Findeiss S."/>
            <person name="Freyhult E."/>
            <person name="Fulton L."/>
            <person name="Fulton R."/>
            <person name="Garcia A.C."/>
            <person name="Gardiner A."/>
            <person name="Garfield D.A."/>
            <person name="Garvin B.E."/>
            <person name="Gibson G."/>
            <person name="Gilbert D."/>
            <person name="Gnerre S."/>
            <person name="Godfrey J."/>
            <person name="Good R."/>
            <person name="Gotea V."/>
            <person name="Gravely B."/>
            <person name="Greenberg A.J."/>
            <person name="Griffiths-Jones S."/>
            <person name="Gross S."/>
            <person name="Guigo R."/>
            <person name="Gustafson E.A."/>
            <person name="Haerty W."/>
            <person name="Hahn M.W."/>
            <person name="Halligan D.L."/>
            <person name="Halpern A.L."/>
            <person name="Halter G.M."/>
            <person name="Han M.V."/>
            <person name="Heger A."/>
            <person name="Hillier L."/>
            <person name="Hinrichs A.S."/>
            <person name="Holmes I."/>
            <person name="Hoskins R.A."/>
            <person name="Hubisz M.J."/>
            <person name="Hultmark D."/>
            <person name="Huntley M.A."/>
            <person name="Jaffe D.B."/>
            <person name="Jagadeeshan S."/>
            <person name="Jeck W.R."/>
            <person name="Johnson J."/>
            <person name="Jones C.D."/>
            <person name="Jordan W.C."/>
            <person name="Karpen G.H."/>
            <person name="Kataoka E."/>
            <person name="Keightley P.D."/>
            <person name="Kheradpour P."/>
            <person name="Kirkness E.F."/>
            <person name="Koerich L.B."/>
            <person name="Kristiansen K."/>
            <person name="Kudrna D."/>
            <person name="Kulathinal R.J."/>
            <person name="Kumar S."/>
            <person name="Kwok R."/>
            <person name="Lander E."/>
            <person name="Langley C.H."/>
            <person name="Lapoint R."/>
            <person name="Lazzaro B.P."/>
            <person name="Lee S.J."/>
            <person name="Levesque L."/>
            <person name="Li R."/>
            <person name="Lin C.F."/>
            <person name="Lin M.F."/>
            <person name="Lindblad-Toh K."/>
            <person name="Llopart A."/>
            <person name="Long M."/>
            <person name="Low L."/>
            <person name="Lozovsky E."/>
            <person name="Lu J."/>
            <person name="Luo M."/>
            <person name="Machado C.A."/>
            <person name="Makalowski W."/>
            <person name="Marzo M."/>
            <person name="Matsuda M."/>
            <person name="Matzkin L."/>
            <person name="McAllister B."/>
            <person name="McBride C.S."/>
            <person name="McKernan B."/>
            <person name="McKernan K."/>
            <person name="Mendez-Lago M."/>
            <person name="Minx P."/>
            <person name="Mollenhauer M.U."/>
            <person name="Montooth K."/>
            <person name="Mount S.M."/>
            <person name="Mu X."/>
            <person name="Myers E."/>
            <person name="Negre B."/>
            <person name="Newfeld S."/>
            <person name="Nielsen R."/>
            <person name="Noor M.A."/>
            <person name="O'Grady P."/>
            <person name="Pachter L."/>
            <person name="Papaceit M."/>
            <person name="Parisi M.J."/>
            <person name="Parisi M."/>
            <person name="Parts L."/>
            <person name="Pedersen J.S."/>
            <person name="Pesole G."/>
            <person name="Phillippy A.M."/>
            <person name="Ponting C.P."/>
            <person name="Pop M."/>
            <person name="Porcelli D."/>
            <person name="Powell J.R."/>
            <person name="Prohaska S."/>
            <person name="Pruitt K."/>
            <person name="Puig M."/>
            <person name="Quesneville H."/>
            <person name="Ram K.R."/>
            <person name="Rand D."/>
            <person name="Rasmussen M.D."/>
            <person name="Reed L.K."/>
            <person name="Reenan R."/>
            <person name="Reily A."/>
            <person name="Remington K.A."/>
            <person name="Rieger T.T."/>
            <person name="Ritchie M.G."/>
            <person name="Robin C."/>
            <person name="Rogers Y.H."/>
            <person name="Rohde C."/>
            <person name="Rozas J."/>
            <person name="Rubenfield M.J."/>
            <person name="Ruiz A."/>
            <person name="Russo S."/>
            <person name="Salzberg S.L."/>
            <person name="Sanchez-Gracia A."/>
            <person name="Saranga D.J."/>
            <person name="Sato H."/>
            <person name="Schaeffer S.W."/>
            <person name="Schatz M.C."/>
            <person name="Schlenke T."/>
            <person name="Schwartz R."/>
            <person name="Segarra C."/>
            <person name="Singh R.S."/>
            <person name="Sirot L."/>
            <person name="Sirota M."/>
            <person name="Sisneros N.B."/>
            <person name="Smith C.D."/>
            <person name="Smith T.F."/>
            <person name="Spieth J."/>
            <person name="Stage D.E."/>
            <person name="Stark A."/>
            <person name="Stephan W."/>
            <person name="Strausberg R.L."/>
            <person name="Strempel S."/>
            <person name="Sturgill D."/>
            <person name="Sutton G."/>
            <person name="Sutton G.G."/>
            <person name="Tao W."/>
            <person name="Teichmann S."/>
            <person name="Tobari Y.N."/>
            <person name="Tomimura Y."/>
            <person name="Tsolas J.M."/>
            <person name="Valente V.L."/>
            <person name="Venter E."/>
            <person name="Venter J.C."/>
            <person name="Vicario S."/>
            <person name="Vieira F.G."/>
            <person name="Vilella A.J."/>
            <person name="Villasante A."/>
            <person name="Walenz B."/>
            <person name="Wang J."/>
            <person name="Wasserman M."/>
            <person name="Watts T."/>
            <person name="Wilson D."/>
            <person name="Wilson R.K."/>
            <person name="Wing R.A."/>
            <person name="Wolfner M.F."/>
            <person name="Wong A."/>
            <person name="Wong G.K."/>
            <person name="Wu C.I."/>
            <person name="Wu G."/>
            <person name="Yamamoto D."/>
            <person name="Yang H.P."/>
            <person name="Yang S.P."/>
            <person name="Yorke J.A."/>
            <person name="Yoshida K."/>
            <person name="Zdobnov E."/>
            <person name="Zhang P."/>
            <person name="Zhang Y."/>
            <person name="Zimin A.V."/>
            <person name="Baldwin J."/>
            <person name="Abdouelleil A."/>
            <person name="Abdulkadir J."/>
            <person name="Abebe A."/>
            <person name="Abera B."/>
            <person name="Abreu J."/>
            <person name="Acer S.C."/>
            <person name="Aftuck L."/>
            <person name="Alexander A."/>
            <person name="An P."/>
            <person name="Anderson E."/>
            <person name="Anderson S."/>
            <person name="Arachi H."/>
            <person name="Azer M."/>
            <person name="Bachantsang P."/>
            <person name="Barry A."/>
            <person name="Bayul T."/>
            <person name="Berlin A."/>
            <person name="Bessette D."/>
            <person name="Bloom T."/>
            <person name="Blye J."/>
            <person name="Boguslavskiy L."/>
            <person name="Bonnet C."/>
            <person name="Boukhgalter B."/>
            <person name="Bourzgui I."/>
            <person name="Brown A."/>
            <person name="Cahill P."/>
            <person name="Channer S."/>
            <person name="Cheshatsang Y."/>
            <person name="Chuda L."/>
            <person name="Citroen M."/>
            <person name="Collymore A."/>
            <person name="Cooke P."/>
            <person name="Costello M."/>
            <person name="D'Aco K."/>
            <person name="Daza R."/>
            <person name="De Haan G."/>
            <person name="DeGray S."/>
            <person name="DeMaso C."/>
            <person name="Dhargay N."/>
            <person name="Dooley K."/>
            <person name="Dooley E."/>
            <person name="Doricent M."/>
            <person name="Dorje P."/>
            <person name="Dorjee K."/>
            <person name="Dupes A."/>
            <person name="Elong R."/>
            <person name="Falk J."/>
            <person name="Farina A."/>
            <person name="Faro S."/>
            <person name="Ferguson D."/>
            <person name="Fisher S."/>
            <person name="Foley C.D."/>
            <person name="Franke A."/>
            <person name="Friedrich D."/>
            <person name="Gadbois L."/>
            <person name="Gearin G."/>
            <person name="Gearin C.R."/>
            <person name="Giannoukos G."/>
            <person name="Goode T."/>
            <person name="Graham J."/>
            <person name="Grandbois E."/>
            <person name="Grewal S."/>
            <person name="Gyaltsen K."/>
            <person name="Hafez N."/>
            <person name="Hagos B."/>
            <person name="Hall J."/>
            <person name="Henson C."/>
            <person name="Hollinger A."/>
            <person name="Honan T."/>
            <person name="Huard M.D."/>
            <person name="Hughes L."/>
            <person name="Hurhula B."/>
            <person name="Husby M.E."/>
            <person name="Kamat A."/>
            <person name="Kanga B."/>
            <person name="Kashin S."/>
            <person name="Khazanovich D."/>
            <person name="Kisner P."/>
            <person name="Lance K."/>
            <person name="Lara M."/>
            <person name="Lee W."/>
            <person name="Lennon N."/>
            <person name="Letendre F."/>
            <person name="LeVine R."/>
            <person name="Lipovsky A."/>
            <person name="Liu X."/>
            <person name="Liu J."/>
            <person name="Liu S."/>
            <person name="Lokyitsang T."/>
            <person name="Lokyitsang Y."/>
            <person name="Lubonja R."/>
            <person name="Lui A."/>
            <person name="MacDonald P."/>
            <person name="Magnisalis V."/>
            <person name="Maru K."/>
            <person name="Matthews C."/>
            <person name="McCusker W."/>
            <person name="McDonough S."/>
            <person name="Mehta T."/>
            <person name="Meldrim J."/>
            <person name="Meneus L."/>
            <person name="Mihai O."/>
            <person name="Mihalev A."/>
            <person name="Mihova T."/>
            <person name="Mittelman R."/>
            <person name="Mlenga V."/>
            <person name="Montmayeur A."/>
            <person name="Mulrain L."/>
            <person name="Navidi A."/>
            <person name="Naylor J."/>
            <person name="Negash T."/>
            <person name="Nguyen T."/>
            <person name="Nguyen N."/>
            <person name="Nicol R."/>
            <person name="Norbu C."/>
            <person name="Norbu N."/>
            <person name="Novod N."/>
            <person name="O'Neill B."/>
            <person name="Osman S."/>
            <person name="Markiewicz E."/>
            <person name="Oyono O.L."/>
            <person name="Patti C."/>
            <person name="Phunkhang P."/>
            <person name="Pierre F."/>
            <person name="Priest M."/>
            <person name="Raghuraman S."/>
            <person name="Rege F."/>
            <person name="Reyes R."/>
            <person name="Rise C."/>
            <person name="Rogov P."/>
            <person name="Ross K."/>
            <person name="Ryan E."/>
            <person name="Settipalli S."/>
            <person name="Shea T."/>
            <person name="Sherpa N."/>
            <person name="Shi L."/>
            <person name="Shih D."/>
            <person name="Sparrow T."/>
            <person name="Spaulding J."/>
            <person name="Stalker J."/>
            <person name="Stange-Thomann N."/>
            <person name="Stavropoulos S."/>
            <person name="Stone C."/>
            <person name="Strader C."/>
            <person name="Tesfaye S."/>
            <person name="Thomson T."/>
            <person name="Thoulutsang Y."/>
            <person name="Thoulutsang D."/>
            <person name="Topham K."/>
            <person name="Topping I."/>
            <person name="Tsamla T."/>
            <person name="Vassiliev H."/>
            <person name="Vo A."/>
            <person name="Wangchuk T."/>
            <person name="Wangdi T."/>
            <person name="Weiand M."/>
            <person name="Wilkinson J."/>
            <person name="Wilson A."/>
            <person name="Yadav S."/>
            <person name="Young G."/>
            <person name="Yu Q."/>
            <person name="Zembek L."/>
            <person name="Zhong D."/>
            <person name="Zimmer A."/>
            <person name="Zwirko Z."/>
            <person name="Jaffe D.B."/>
            <person name="Alvarez P."/>
            <person name="Brockman W."/>
            <person name="Butler J."/>
            <person name="Chin C."/>
            <person name="Gnerre S."/>
            <person name="Grabherr M."/>
            <person name="Kleber M."/>
            <person name="Mauceli E."/>
            <person name="MacCallum I."/>
        </authorList>
    </citation>
    <scope>NUCLEOTIDE SEQUENCE [LARGE SCALE GENOMIC DNA]</scope>
    <source>
        <strain evidence="13">Tucson 15010-1051.87</strain>
    </source>
</reference>